<dbReference type="OrthoDB" id="8963340at2759"/>
<dbReference type="PROSITE" id="PS50229">
    <property type="entry name" value="WH1"/>
    <property type="match status" value="1"/>
</dbReference>
<reference evidence="6 7" key="1">
    <citation type="submission" date="2018-11" db="EMBL/GenBank/DDBJ databases">
        <authorList>
            <person name="Lopez-Roques C."/>
            <person name="Donnadieu C."/>
            <person name="Bouchez O."/>
            <person name="Klopp C."/>
            <person name="Cabau C."/>
            <person name="Zahm M."/>
        </authorList>
    </citation>
    <scope>NUCLEOTIDE SEQUENCE [LARGE SCALE GENOMIC DNA]</scope>
    <source>
        <strain evidence="6">RS831</strain>
        <tissue evidence="6">Whole body</tissue>
    </source>
</reference>
<dbReference type="CDD" id="cd01205">
    <property type="entry name" value="EVH1_WASP-like"/>
    <property type="match status" value="1"/>
</dbReference>
<dbReference type="GO" id="GO:0005856">
    <property type="term" value="C:cytoskeleton"/>
    <property type="evidence" value="ECO:0007669"/>
    <property type="project" value="UniProtKB-SubCell"/>
</dbReference>
<dbReference type="InterPro" id="IPR000697">
    <property type="entry name" value="WH1/EVH1_dom"/>
</dbReference>
<sequence length="269" mass="30046">MALCLIHNADVMSDLLTIREKGVLISLLKPHCQLVKSTVAQVLQASRAAGETQGWECFSSGVLCLVKDGPASSYFLHLYCIKRKEFLWEQELRVTSEYTVSRPYFHTFLAGVQQFGLNFANDDEAEEFHFAVMDVHERTNQTWPDHNRLDWLGRFSGPVPGLGHMTTATHDQPTSEYQPEASLNWRTDFPVEARSRPAHEDSRAFVDLDPAIERVLAQAGLRKDDLKDKDVSEAADLIISRFGGVKAVQQELKKAASQTLPRAAGGFGS</sequence>
<dbReference type="Proteomes" id="UP000283210">
    <property type="component" value="Chromosome 5"/>
</dbReference>
<evidence type="ECO:0000256" key="2">
    <source>
        <dbReference type="ARBA" id="ARBA00022490"/>
    </source>
</evidence>
<evidence type="ECO:0000256" key="1">
    <source>
        <dbReference type="ARBA" id="ARBA00004245"/>
    </source>
</evidence>
<feature type="domain" description="WH1" evidence="5">
    <location>
        <begin position="27"/>
        <end position="139"/>
    </location>
</feature>
<dbReference type="GO" id="GO:0007015">
    <property type="term" value="P:actin filament organization"/>
    <property type="evidence" value="ECO:0007669"/>
    <property type="project" value="InterPro"/>
</dbReference>
<keyword evidence="4" id="KW-0206">Cytoskeleton</keyword>
<dbReference type="AlphaFoldDB" id="A0A437DE66"/>
<comment type="subcellular location">
    <subcellularLocation>
        <location evidence="1">Cytoplasm</location>
        <location evidence="1">Cytoskeleton</location>
    </subcellularLocation>
</comment>
<evidence type="ECO:0000313" key="7">
    <source>
        <dbReference type="Proteomes" id="UP000283210"/>
    </source>
</evidence>
<dbReference type="SMART" id="SM00461">
    <property type="entry name" value="WH1"/>
    <property type="match status" value="1"/>
</dbReference>
<dbReference type="InterPro" id="IPR011026">
    <property type="entry name" value="WAS_C"/>
</dbReference>
<dbReference type="InterPro" id="IPR036936">
    <property type="entry name" value="CRIB_dom_sf"/>
</dbReference>
<dbReference type="InterPro" id="IPR011993">
    <property type="entry name" value="PH-like_dom_sf"/>
</dbReference>
<name>A0A437DE66_ORYJA</name>
<keyword evidence="3" id="KW-0597">Phosphoprotein</keyword>
<dbReference type="Gene3D" id="3.90.810.10">
    <property type="entry name" value="CRIB domain"/>
    <property type="match status" value="1"/>
</dbReference>
<proteinExistence type="predicted"/>
<dbReference type="EMBL" id="CM012441">
    <property type="protein sequence ID" value="RVE73253.1"/>
    <property type="molecule type" value="Genomic_DNA"/>
</dbReference>
<dbReference type="InterPro" id="IPR033927">
    <property type="entry name" value="WASPfam_EVH1"/>
</dbReference>
<keyword evidence="2" id="KW-0963">Cytoplasm</keyword>
<evidence type="ECO:0000256" key="3">
    <source>
        <dbReference type="ARBA" id="ARBA00022553"/>
    </source>
</evidence>
<protein>
    <recommendedName>
        <fullName evidence="5">WH1 domain-containing protein</fullName>
    </recommendedName>
</protein>
<keyword evidence="7" id="KW-1185">Reference proteome</keyword>
<dbReference type="SUPFAM" id="SSF50729">
    <property type="entry name" value="PH domain-like"/>
    <property type="match status" value="1"/>
</dbReference>
<evidence type="ECO:0000256" key="4">
    <source>
        <dbReference type="ARBA" id="ARBA00023212"/>
    </source>
</evidence>
<dbReference type="SUPFAM" id="SSF47912">
    <property type="entry name" value="Wiscott-Aldrich syndrome protein, WASP, C-terminal domain"/>
    <property type="match status" value="1"/>
</dbReference>
<accession>A0A437DE66</accession>
<organism evidence="6 7">
    <name type="scientific">Oryzias javanicus</name>
    <name type="common">Javanese ricefish</name>
    <name type="synonym">Aplocheilus javanicus</name>
    <dbReference type="NCBI Taxonomy" id="123683"/>
    <lineage>
        <taxon>Eukaryota</taxon>
        <taxon>Metazoa</taxon>
        <taxon>Chordata</taxon>
        <taxon>Craniata</taxon>
        <taxon>Vertebrata</taxon>
        <taxon>Euteleostomi</taxon>
        <taxon>Actinopterygii</taxon>
        <taxon>Neopterygii</taxon>
        <taxon>Teleostei</taxon>
        <taxon>Neoteleostei</taxon>
        <taxon>Acanthomorphata</taxon>
        <taxon>Ovalentaria</taxon>
        <taxon>Atherinomorphae</taxon>
        <taxon>Beloniformes</taxon>
        <taxon>Adrianichthyidae</taxon>
        <taxon>Oryziinae</taxon>
        <taxon>Oryzias</taxon>
    </lineage>
</organism>
<reference evidence="6 7" key="2">
    <citation type="submission" date="2019-01" db="EMBL/GenBank/DDBJ databases">
        <title>A chromosome length genome reference of the Java medaka (oryzias javanicus).</title>
        <authorList>
            <person name="Herpin A."/>
            <person name="Takehana Y."/>
            <person name="Naruse K."/>
            <person name="Ansai S."/>
            <person name="Kawaguchi M."/>
        </authorList>
    </citation>
    <scope>NUCLEOTIDE SEQUENCE [LARGE SCALE GENOMIC DNA]</scope>
    <source>
        <strain evidence="6">RS831</strain>
        <tissue evidence="6">Whole body</tissue>
    </source>
</reference>
<evidence type="ECO:0000313" key="6">
    <source>
        <dbReference type="EMBL" id="RVE73253.1"/>
    </source>
</evidence>
<gene>
    <name evidence="6" type="ORF">OJAV_G00048860</name>
</gene>
<dbReference type="Gene3D" id="2.30.29.30">
    <property type="entry name" value="Pleckstrin-homology domain (PH domain)/Phosphotyrosine-binding domain (PTB)"/>
    <property type="match status" value="1"/>
</dbReference>
<evidence type="ECO:0000259" key="5">
    <source>
        <dbReference type="PROSITE" id="PS50229"/>
    </source>
</evidence>
<dbReference type="Pfam" id="PF00568">
    <property type="entry name" value="WH1"/>
    <property type="match status" value="1"/>
</dbReference>